<reference evidence="7" key="2">
    <citation type="submission" date="2025-08" db="UniProtKB">
        <authorList>
            <consortium name="RefSeq"/>
        </authorList>
    </citation>
    <scope>IDENTIFICATION</scope>
    <source>
        <tissue evidence="7">Leaf</tissue>
    </source>
</reference>
<reference evidence="6" key="1">
    <citation type="journal article" date="2014" name="Nat. Commun.">
        <title>The emerging biofuel crop Camelina sativa retains a highly undifferentiated hexaploid genome structure.</title>
        <authorList>
            <person name="Kagale S."/>
            <person name="Koh C."/>
            <person name="Nixon J."/>
            <person name="Bollina V."/>
            <person name="Clarke W.E."/>
            <person name="Tuteja R."/>
            <person name="Spillane C."/>
            <person name="Robinson S.J."/>
            <person name="Links M.G."/>
            <person name="Clarke C."/>
            <person name="Higgins E.E."/>
            <person name="Huebert T."/>
            <person name="Sharpe A.G."/>
            <person name="Parkin I.A."/>
        </authorList>
    </citation>
    <scope>NUCLEOTIDE SEQUENCE [LARGE SCALE GENOMIC DNA]</scope>
    <source>
        <strain evidence="6">cv. DH55</strain>
    </source>
</reference>
<dbReference type="PANTHER" id="PTHR46214">
    <property type="entry name" value="ZINC FINGER, RING-CH-TYPE"/>
    <property type="match status" value="1"/>
</dbReference>
<keyword evidence="4" id="KW-0472">Membrane</keyword>
<keyword evidence="2" id="KW-0863">Zinc-finger</keyword>
<dbReference type="SMART" id="SM00744">
    <property type="entry name" value="RINGv"/>
    <property type="match status" value="1"/>
</dbReference>
<gene>
    <name evidence="7" type="primary">LOC104762520</name>
</gene>
<feature type="domain" description="RING-CH-type" evidence="5">
    <location>
        <begin position="149"/>
        <end position="216"/>
    </location>
</feature>
<evidence type="ECO:0000256" key="3">
    <source>
        <dbReference type="ARBA" id="ARBA00022833"/>
    </source>
</evidence>
<dbReference type="InterPro" id="IPR013083">
    <property type="entry name" value="Znf_RING/FYVE/PHD"/>
</dbReference>
<proteinExistence type="predicted"/>
<evidence type="ECO:0000259" key="5">
    <source>
        <dbReference type="PROSITE" id="PS51292"/>
    </source>
</evidence>
<evidence type="ECO:0000256" key="4">
    <source>
        <dbReference type="SAM" id="Phobius"/>
    </source>
</evidence>
<dbReference type="Pfam" id="PF12906">
    <property type="entry name" value="RINGv"/>
    <property type="match status" value="1"/>
</dbReference>
<sequence length="400" mass="44125">MMLSFHIPTIKALYLLDHHYISIYLALLQFIYCPFYMSSFERMQKNQLETTNCGVNDHDCPPVKNEEPAAEARYSTDSDSGLPACRVCHSAESDRRGDAALGFLGITPPVPEARKSNAEETADDVSKATEAELKNSVVKSNGVESGFVEITSPDGEVFICTNDIEMGIQQHQDALLELGCSCKNELALVHYACALKWFLNHGSTVCEICGHPAENIKTADFNKVVIALRDYTAPDLLLPVNTDSTIDSDEVATIRRQRLSEISSWFGPHSLNNNNNNSSVVASQVMPEQPLGVVNFDILPTESRATKWAVEGTGILLATGLLTVTLVWLIAPRVGKKTARSGLHILLGGLCALTIVIFFRFVVLTRIRYGPARYWAILFIFWFLVFGIWASRANASHSSP</sequence>
<keyword evidence="1" id="KW-0479">Metal-binding</keyword>
<name>A0ABM0XD33_CAMSA</name>
<keyword evidence="3" id="KW-0862">Zinc</keyword>
<dbReference type="Gene3D" id="3.30.40.10">
    <property type="entry name" value="Zinc/RING finger domain, C3HC4 (zinc finger)"/>
    <property type="match status" value="1"/>
</dbReference>
<dbReference type="Proteomes" id="UP000694864">
    <property type="component" value="Chromosome 18"/>
</dbReference>
<evidence type="ECO:0000313" key="6">
    <source>
        <dbReference type="Proteomes" id="UP000694864"/>
    </source>
</evidence>
<dbReference type="PANTHER" id="PTHR46214:SF14">
    <property type="entry name" value="RING-CH-TYPE DOMAIN-CONTAINING PROTEIN"/>
    <property type="match status" value="1"/>
</dbReference>
<dbReference type="SUPFAM" id="SSF57850">
    <property type="entry name" value="RING/U-box"/>
    <property type="match status" value="1"/>
</dbReference>
<evidence type="ECO:0000313" key="7">
    <source>
        <dbReference type="RefSeq" id="XP_010484133.1"/>
    </source>
</evidence>
<dbReference type="InterPro" id="IPR011016">
    <property type="entry name" value="Znf_RING-CH"/>
</dbReference>
<dbReference type="RefSeq" id="XP_010484133.1">
    <property type="nucleotide sequence ID" value="XM_010485831.2"/>
</dbReference>
<keyword evidence="6" id="KW-1185">Reference proteome</keyword>
<evidence type="ECO:0000256" key="2">
    <source>
        <dbReference type="ARBA" id="ARBA00022771"/>
    </source>
</evidence>
<feature type="transmembrane region" description="Helical" evidence="4">
    <location>
        <begin position="308"/>
        <end position="331"/>
    </location>
</feature>
<feature type="transmembrane region" description="Helical" evidence="4">
    <location>
        <begin position="374"/>
        <end position="391"/>
    </location>
</feature>
<dbReference type="GeneID" id="104762520"/>
<feature type="transmembrane region" description="Helical" evidence="4">
    <location>
        <begin position="20"/>
        <end position="37"/>
    </location>
</feature>
<protein>
    <submittedName>
        <fullName evidence="7">Uncharacterized protein LOC104762520 isoform X1</fullName>
    </submittedName>
</protein>
<feature type="transmembrane region" description="Helical" evidence="4">
    <location>
        <begin position="343"/>
        <end position="362"/>
    </location>
</feature>
<accession>A0ABM0XD33</accession>
<evidence type="ECO:0000256" key="1">
    <source>
        <dbReference type="ARBA" id="ARBA00022723"/>
    </source>
</evidence>
<dbReference type="PROSITE" id="PS51292">
    <property type="entry name" value="ZF_RING_CH"/>
    <property type="match status" value="1"/>
</dbReference>
<keyword evidence="4" id="KW-0812">Transmembrane</keyword>
<organism evidence="6 7">
    <name type="scientific">Camelina sativa</name>
    <name type="common">False flax</name>
    <name type="synonym">Myagrum sativum</name>
    <dbReference type="NCBI Taxonomy" id="90675"/>
    <lineage>
        <taxon>Eukaryota</taxon>
        <taxon>Viridiplantae</taxon>
        <taxon>Streptophyta</taxon>
        <taxon>Embryophyta</taxon>
        <taxon>Tracheophyta</taxon>
        <taxon>Spermatophyta</taxon>
        <taxon>Magnoliopsida</taxon>
        <taxon>eudicotyledons</taxon>
        <taxon>Gunneridae</taxon>
        <taxon>Pentapetalae</taxon>
        <taxon>rosids</taxon>
        <taxon>malvids</taxon>
        <taxon>Brassicales</taxon>
        <taxon>Brassicaceae</taxon>
        <taxon>Camelineae</taxon>
        <taxon>Camelina</taxon>
    </lineage>
</organism>
<keyword evidence="4" id="KW-1133">Transmembrane helix</keyword>